<comment type="caution">
    <text evidence="3">The sequence shown here is derived from an EMBL/GenBank/DDBJ whole genome shotgun (WGS) entry which is preliminary data.</text>
</comment>
<evidence type="ECO:0000259" key="2">
    <source>
        <dbReference type="Pfam" id="PF00350"/>
    </source>
</evidence>
<dbReference type="InterPro" id="IPR051943">
    <property type="entry name" value="TRAFAC_Dynamin-like_GTPase"/>
</dbReference>
<dbReference type="InterPro" id="IPR019734">
    <property type="entry name" value="TPR_rpt"/>
</dbReference>
<evidence type="ECO:0000313" key="3">
    <source>
        <dbReference type="EMBL" id="MDQ0273468.1"/>
    </source>
</evidence>
<protein>
    <submittedName>
        <fullName evidence="3">Tetratricopeptide (TPR) repeat protein</fullName>
    </submittedName>
</protein>
<dbReference type="Pfam" id="PF00350">
    <property type="entry name" value="Dynamin_N"/>
    <property type="match status" value="1"/>
</dbReference>
<feature type="domain" description="Dynamin N-terminal" evidence="2">
    <location>
        <begin position="380"/>
        <end position="512"/>
    </location>
</feature>
<dbReference type="Gene3D" id="1.25.40.10">
    <property type="entry name" value="Tetratricopeptide repeat domain"/>
    <property type="match status" value="1"/>
</dbReference>
<dbReference type="InterPro" id="IPR027417">
    <property type="entry name" value="P-loop_NTPase"/>
</dbReference>
<dbReference type="RefSeq" id="WP_307479623.1">
    <property type="nucleotide sequence ID" value="NZ_JAUSUB010000040.1"/>
</dbReference>
<reference evidence="3 4" key="1">
    <citation type="submission" date="2023-07" db="EMBL/GenBank/DDBJ databases">
        <title>Genomic Encyclopedia of Type Strains, Phase IV (KMG-IV): sequencing the most valuable type-strain genomes for metagenomic binning, comparative biology and taxonomic classification.</title>
        <authorList>
            <person name="Goeker M."/>
        </authorList>
    </citation>
    <scope>NUCLEOTIDE SEQUENCE [LARGE SCALE GENOMIC DNA]</scope>
    <source>
        <strain evidence="3 4">DSM 23494</strain>
    </source>
</reference>
<evidence type="ECO:0000256" key="1">
    <source>
        <dbReference type="PROSITE-ProRule" id="PRU00339"/>
    </source>
</evidence>
<feature type="repeat" description="TPR" evidence="1">
    <location>
        <begin position="112"/>
        <end position="145"/>
    </location>
</feature>
<dbReference type="InterPro" id="IPR011990">
    <property type="entry name" value="TPR-like_helical_dom_sf"/>
</dbReference>
<keyword evidence="1" id="KW-0802">TPR repeat</keyword>
<organism evidence="3 4">
    <name type="scientific">Cytobacillus purgationiresistens</name>
    <dbReference type="NCBI Taxonomy" id="863449"/>
    <lineage>
        <taxon>Bacteria</taxon>
        <taxon>Bacillati</taxon>
        <taxon>Bacillota</taxon>
        <taxon>Bacilli</taxon>
        <taxon>Bacillales</taxon>
        <taxon>Bacillaceae</taxon>
        <taxon>Cytobacillus</taxon>
    </lineage>
</organism>
<gene>
    <name evidence="3" type="ORF">J2S17_005400</name>
</gene>
<dbReference type="PANTHER" id="PTHR43681:SF1">
    <property type="entry name" value="SARCALUMENIN"/>
    <property type="match status" value="1"/>
</dbReference>
<dbReference type="Proteomes" id="UP001238088">
    <property type="component" value="Unassembled WGS sequence"/>
</dbReference>
<evidence type="ECO:0000313" key="4">
    <source>
        <dbReference type="Proteomes" id="UP001238088"/>
    </source>
</evidence>
<accession>A0ABU0ASQ8</accession>
<sequence length="915" mass="106464">MTLEKQLINKNFYETYMLERENVHPVRVLGEAYLAENNKETSDLTMIRFAQGEIYFHHKDYEAAIFKWENIDNEFEPWAKKNVADAYLELELLSTAEDIYKGIQTDSDVLKIEVLLQLFSLYIQKGKLERAVDSIKNAVYLDPDYPDVTNIARVFFEDHQDWQNAVELAVNESIRTESLAWFDVLKSYVKKGKTAKIEPNYFSEALLVLYKIDLRQFEGLSSALWKSYQDKELYFAWLKEFNHLMLTNGAERSHTWDELSQLYYETYLDLINGKRLIRDLSHLIPIHLKNWVRITSPSYALVASASVLAWSEVFPSNIEADAISEAERVISQSGTLDNGLEECFTLFDSIMKWAEDNNVLMGERFEWLVNELLDLNAQHVLVAGMAGSGKSDFIQSVLGDGASGEESPGVVMYKNNDEIKITEVTDEAIRPINDFSEVKVGTERREQVFIDCKMPFAYLEKNGLALMDTPGLSSSNKYKNDVFQYLHFADSLIFVLNADHPLTDRELDIIVKVREQASALPVHFLLNHLDTISNEQEAVELMDATISRVSTYFPKAKIFAFSSQYDHREQLSDFSIFLQSIMEGRNMEEERTGKMLHYIRKSIKFLLDKRVEKENGLIDDINWNEEMVTKLNGAIHQLEDIEEDKIKTIKRSYSDIKKEMERTLSDSIPDILRNSAELIKEDSDFSKLHIQLNDEMNRRIYKHIEQQVLPAFRMSIQDWISVSEQEFQESQAYLHEMGDGFNELFGYNKLTLSSDFRVLDDWKRDADRLTHGSIQLEKANILLRYTPTQILLKSAGKIFGLIPQNKTMLHNKYKQFVENEDYSEIANKITESFIQQFELFEKALDRDIKMFFQYPFAALNATVEESYTIIADNNLSLDDMKKNPEVYKDPLTMFELKLKQYEWMTNIDDRVKQYS</sequence>
<dbReference type="Gene3D" id="3.40.50.300">
    <property type="entry name" value="P-loop containing nucleotide triphosphate hydrolases"/>
    <property type="match status" value="1"/>
</dbReference>
<dbReference type="InterPro" id="IPR045063">
    <property type="entry name" value="Dynamin_N"/>
</dbReference>
<dbReference type="SUPFAM" id="SSF48452">
    <property type="entry name" value="TPR-like"/>
    <property type="match status" value="1"/>
</dbReference>
<dbReference type="SUPFAM" id="SSF52540">
    <property type="entry name" value="P-loop containing nucleoside triphosphate hydrolases"/>
    <property type="match status" value="1"/>
</dbReference>
<keyword evidence="4" id="KW-1185">Reference proteome</keyword>
<dbReference type="PANTHER" id="PTHR43681">
    <property type="entry name" value="TRANSMEMBRANE GTPASE FZO"/>
    <property type="match status" value="1"/>
</dbReference>
<proteinExistence type="predicted"/>
<name>A0ABU0ASQ8_9BACI</name>
<dbReference type="PROSITE" id="PS50005">
    <property type="entry name" value="TPR"/>
    <property type="match status" value="1"/>
</dbReference>
<dbReference type="EMBL" id="JAUSUB010000040">
    <property type="protein sequence ID" value="MDQ0273468.1"/>
    <property type="molecule type" value="Genomic_DNA"/>
</dbReference>